<dbReference type="RefSeq" id="WP_163482612.1">
    <property type="nucleotide sequence ID" value="NZ_JAAGWF010000017.1"/>
</dbReference>
<gene>
    <name evidence="1" type="ORF">GCU56_15310</name>
</gene>
<dbReference type="Gene3D" id="3.30.530.20">
    <property type="match status" value="1"/>
</dbReference>
<reference evidence="1 2" key="1">
    <citation type="submission" date="2020-02" db="EMBL/GenBank/DDBJ databases">
        <title>Geodermatophilus sabuli CPCC 205279 I12A-02694.</title>
        <authorList>
            <person name="Jiang Z."/>
        </authorList>
    </citation>
    <scope>NUCLEOTIDE SEQUENCE [LARGE SCALE GENOMIC DNA]</scope>
    <source>
        <strain evidence="1 2">I12A-02694</strain>
    </source>
</reference>
<accession>A0A7K3W4F1</accession>
<evidence type="ECO:0000313" key="2">
    <source>
        <dbReference type="Proteomes" id="UP000470246"/>
    </source>
</evidence>
<dbReference type="EMBL" id="JAAGWF010000017">
    <property type="protein sequence ID" value="NEK59233.1"/>
    <property type="molecule type" value="Genomic_DNA"/>
</dbReference>
<dbReference type="CDD" id="cd07822">
    <property type="entry name" value="SRPBCC_4"/>
    <property type="match status" value="1"/>
</dbReference>
<keyword evidence="2" id="KW-1185">Reference proteome</keyword>
<proteinExistence type="predicted"/>
<dbReference type="InterPro" id="IPR019587">
    <property type="entry name" value="Polyketide_cyclase/dehydratase"/>
</dbReference>
<comment type="caution">
    <text evidence="1">The sequence shown here is derived from an EMBL/GenBank/DDBJ whole genome shotgun (WGS) entry which is preliminary data.</text>
</comment>
<dbReference type="InterPro" id="IPR023393">
    <property type="entry name" value="START-like_dom_sf"/>
</dbReference>
<organism evidence="1 2">
    <name type="scientific">Geodermatophilus sabuli</name>
    <dbReference type="NCBI Taxonomy" id="1564158"/>
    <lineage>
        <taxon>Bacteria</taxon>
        <taxon>Bacillati</taxon>
        <taxon>Actinomycetota</taxon>
        <taxon>Actinomycetes</taxon>
        <taxon>Geodermatophilales</taxon>
        <taxon>Geodermatophilaceae</taxon>
        <taxon>Geodermatophilus</taxon>
    </lineage>
</organism>
<dbReference type="SUPFAM" id="SSF55961">
    <property type="entry name" value="Bet v1-like"/>
    <property type="match status" value="1"/>
</dbReference>
<name>A0A7K3W4F1_9ACTN</name>
<dbReference type="Pfam" id="PF10604">
    <property type="entry name" value="Polyketide_cyc2"/>
    <property type="match status" value="1"/>
</dbReference>
<dbReference type="Proteomes" id="UP000470246">
    <property type="component" value="Unassembled WGS sequence"/>
</dbReference>
<sequence length="139" mass="14865">MRSYESTASISAGADAVWRVLVDVGSWPAWDSGVQAVDGAVAPGATLTIRSRAAPGRAFPVRVTAVEPASRLELTGGLPLGLFRGVRTYTLTPDGAATTFRMREEFTGPLLGLIWRSMPDLQPSFDTFARGLEARVEGR</sequence>
<protein>
    <submittedName>
        <fullName evidence="1">SRPBCC domain-containing protein</fullName>
    </submittedName>
</protein>
<dbReference type="AlphaFoldDB" id="A0A7K3W4F1"/>
<evidence type="ECO:0000313" key="1">
    <source>
        <dbReference type="EMBL" id="NEK59233.1"/>
    </source>
</evidence>